<name>A0ABT8ALW6_9HYPH</name>
<dbReference type="Proteomes" id="UP001244297">
    <property type="component" value="Unassembled WGS sequence"/>
</dbReference>
<dbReference type="RefSeq" id="WP_238291488.1">
    <property type="nucleotide sequence ID" value="NZ_BPQS01000039.1"/>
</dbReference>
<feature type="region of interest" description="Disordered" evidence="1">
    <location>
        <begin position="190"/>
        <end position="216"/>
    </location>
</feature>
<gene>
    <name evidence="2" type="ORF">QWZ18_07370</name>
</gene>
<sequence length="216" mass="21613">MPPILPSDEAGTARRSKRSATISLVLLAGAGAAAFSFARRDPSQREEDALVYATDGACIADGVRPADACVAEYRAALDNYAASAPRYPDQAECEHHHGPGGCTARTGATPGDTLSFVPLMAGYMIGRTAAQGLPVQPLYRHAPEEQRQASAGTSGGYCTGSGGRVFTTGGGSVARVSSAVARTTTGAPRTIARGGFGGTGRAVSASGGHTGGSGGG</sequence>
<evidence type="ECO:0000313" key="3">
    <source>
        <dbReference type="Proteomes" id="UP001244297"/>
    </source>
</evidence>
<dbReference type="Pfam" id="PF06693">
    <property type="entry name" value="DUF1190"/>
    <property type="match status" value="1"/>
</dbReference>
<reference evidence="3" key="1">
    <citation type="journal article" date="2019" name="Int. J. Syst. Evol. Microbiol.">
        <title>The Global Catalogue of Microorganisms (GCM) 10K type strain sequencing project: providing services to taxonomists for standard genome sequencing and annotation.</title>
        <authorList>
            <consortium name="The Broad Institute Genomics Platform"/>
            <consortium name="The Broad Institute Genome Sequencing Center for Infectious Disease"/>
            <person name="Wu L."/>
            <person name="Ma J."/>
        </authorList>
    </citation>
    <scope>NUCLEOTIDE SEQUENCE [LARGE SCALE GENOMIC DNA]</scope>
    <source>
        <strain evidence="3">CECT 7806</strain>
    </source>
</reference>
<protein>
    <submittedName>
        <fullName evidence="2">DUF1190 domain-containing protein</fullName>
    </submittedName>
</protein>
<organism evidence="2 3">
    <name type="scientific">Methylobacterium longum</name>
    <dbReference type="NCBI Taxonomy" id="767694"/>
    <lineage>
        <taxon>Bacteria</taxon>
        <taxon>Pseudomonadati</taxon>
        <taxon>Pseudomonadota</taxon>
        <taxon>Alphaproteobacteria</taxon>
        <taxon>Hyphomicrobiales</taxon>
        <taxon>Methylobacteriaceae</taxon>
        <taxon>Methylobacterium</taxon>
    </lineage>
</organism>
<evidence type="ECO:0000313" key="2">
    <source>
        <dbReference type="EMBL" id="MDN3570440.1"/>
    </source>
</evidence>
<comment type="caution">
    <text evidence="2">The sequence shown here is derived from an EMBL/GenBank/DDBJ whole genome shotgun (WGS) entry which is preliminary data.</text>
</comment>
<dbReference type="EMBL" id="JAUFPT010000020">
    <property type="protein sequence ID" value="MDN3570440.1"/>
    <property type="molecule type" value="Genomic_DNA"/>
</dbReference>
<dbReference type="InterPro" id="IPR009576">
    <property type="entry name" value="Biofilm_formation_YgiB"/>
</dbReference>
<keyword evidence="3" id="KW-1185">Reference proteome</keyword>
<evidence type="ECO:0000256" key="1">
    <source>
        <dbReference type="SAM" id="MobiDB-lite"/>
    </source>
</evidence>
<proteinExistence type="predicted"/>
<accession>A0ABT8ALW6</accession>